<dbReference type="GeneID" id="90074493"/>
<accession>A0AAV5QP09</accession>
<evidence type="ECO:0000313" key="8">
    <source>
        <dbReference type="Proteomes" id="UP001360560"/>
    </source>
</evidence>
<evidence type="ECO:0000256" key="1">
    <source>
        <dbReference type="ARBA" id="ARBA00004240"/>
    </source>
</evidence>
<evidence type="ECO:0000256" key="2">
    <source>
        <dbReference type="ARBA" id="ARBA00022448"/>
    </source>
</evidence>
<dbReference type="AlphaFoldDB" id="A0AAV5QP09"/>
<keyword evidence="4" id="KW-0653">Protein transport</keyword>
<keyword evidence="8" id="KW-1185">Reference proteome</keyword>
<dbReference type="Proteomes" id="UP001360560">
    <property type="component" value="Unassembled WGS sequence"/>
</dbReference>
<evidence type="ECO:0000313" key="7">
    <source>
        <dbReference type="EMBL" id="GMM36518.1"/>
    </source>
</evidence>
<organism evidence="7 8">
    <name type="scientific">Saccharomycopsis crataegensis</name>
    <dbReference type="NCBI Taxonomy" id="43959"/>
    <lineage>
        <taxon>Eukaryota</taxon>
        <taxon>Fungi</taxon>
        <taxon>Dikarya</taxon>
        <taxon>Ascomycota</taxon>
        <taxon>Saccharomycotina</taxon>
        <taxon>Saccharomycetes</taxon>
        <taxon>Saccharomycopsidaceae</taxon>
        <taxon>Saccharomycopsis</taxon>
    </lineage>
</organism>
<dbReference type="GO" id="GO:0006890">
    <property type="term" value="P:retrograde vesicle-mediated transport, Golgi to endoplasmic reticulum"/>
    <property type="evidence" value="ECO:0007669"/>
    <property type="project" value="InterPro"/>
</dbReference>
<comment type="subcellular location">
    <subcellularLocation>
        <location evidence="1">Endoplasmic reticulum</location>
    </subcellularLocation>
</comment>
<dbReference type="GO" id="GO:0005783">
    <property type="term" value="C:endoplasmic reticulum"/>
    <property type="evidence" value="ECO:0007669"/>
    <property type="project" value="UniProtKB-SubCell"/>
</dbReference>
<evidence type="ECO:0000259" key="6">
    <source>
        <dbReference type="Pfam" id="PF08314"/>
    </source>
</evidence>
<proteinExistence type="predicted"/>
<protein>
    <recommendedName>
        <fullName evidence="6">Sec39 domain-containing protein</fullName>
    </recommendedName>
</protein>
<dbReference type="Pfam" id="PF08314">
    <property type="entry name" value="Sec39"/>
    <property type="match status" value="2"/>
</dbReference>
<gene>
    <name evidence="7" type="ORF">DASC09_038430</name>
</gene>
<reference evidence="7 8" key="1">
    <citation type="journal article" date="2023" name="Elife">
        <title>Identification of key yeast species and microbe-microbe interactions impacting larval growth of Drosophila in the wild.</title>
        <authorList>
            <person name="Mure A."/>
            <person name="Sugiura Y."/>
            <person name="Maeda R."/>
            <person name="Honda K."/>
            <person name="Sakurai N."/>
            <person name="Takahashi Y."/>
            <person name="Watada M."/>
            <person name="Katoh T."/>
            <person name="Gotoh A."/>
            <person name="Gotoh Y."/>
            <person name="Taniguchi I."/>
            <person name="Nakamura K."/>
            <person name="Hayashi T."/>
            <person name="Katayama T."/>
            <person name="Uemura T."/>
            <person name="Hattori Y."/>
        </authorList>
    </citation>
    <scope>NUCLEOTIDE SEQUENCE [LARGE SCALE GENOMIC DNA]</scope>
    <source>
        <strain evidence="7 8">SC-9</strain>
    </source>
</reference>
<dbReference type="InterPro" id="IPR013244">
    <property type="entry name" value="Sec39_domain"/>
</dbReference>
<dbReference type="PANTHER" id="PTHR40787">
    <property type="entry name" value="SECRETED PROTEIN"/>
    <property type="match status" value="1"/>
</dbReference>
<sequence length="1025" mass="118314">MDQLVEYKLFLSLAVSISKGDVSYILQTASSIAFNGSILSKYSVLTLLLILLPNSVEPGELHFIKKLIFDDFEYSGSFNYDDLISDKDLQGTHDLHLLADQSKVLMEYLNKEAQVYEWSPEKLNDNDQQKILFEFIKSRTLRISIFHNENVFYNGEMFSLLPSNYKPLNDWTLGILSPLDFTINYNISHGIPEQIPNLLSFHGSVSSKKNFDYLIKHMNHENINDFLIKSLVPYAKHNSCWNLFNEWLIEREFFSVDDYTVFLKFFEFFFNNYLVTQDQDDEVLNFLNQFIIDYVYKIYSSNLLTNNTLSIMSETLQYCIMNHEYFSKFHNDKKYINFEDDFDHSIIDDSYIKTHFCNNTLPNLQFLSSLIDSISKLINITNNNESLMSITQILLISISSSDIQLNFAKLLIHNFKINDDFSNKVTSYNNWESFLKNFNWLVQESVLFKKIQKVDCISKINEILFELLLSFNFTTLINKYLLINFNSNETLKKILLKYCWIHFVKADSFRLDSGELVMIVEFLKIFDSNFDKEIEDELNFFVKYKNNLDIYDSNSDSKFMEFDSSLVGNKKLSEFINSDSNLDQITNTARDFNLCDNLNFEIVKFKKLFISLNQLVTNFKFLINNRYEFNPIDVYCINNPLLIMDKILELDSKVYTEVNKIYKIIIDLCIGMNKIGLIYDVSSFEHNNGAGSVETVLENFDDFKKYESFFDDNSQNGIDISASTQLSSHKFPLKDKLISSCINSSLIDLNFEFAYEHSMKLLNNETSSSLNSLGYIWLSIFQVCKFVDPMWLGSEFDDDEMSEVDDNIRIPLDILTKQIELISKLLEVVPSSTSISAVENKIILNQASYLLNKYHKKLNTQVVNDFNNYQYQQSTSIFRNFNASTGTLLNQFAKNASNINLNTTIGRRTHLNPDSINSSPISAFDSPRNSQIESIGAHHAISLPRNQGTPGSNANLENRFVRAFASSASELFKVDSEGEPQQQQSMSQSPSSKRINLLAGEEQIKNLFVSGLGWAIGANSQDANR</sequence>
<evidence type="ECO:0000256" key="4">
    <source>
        <dbReference type="ARBA" id="ARBA00022927"/>
    </source>
</evidence>
<evidence type="ECO:0000256" key="3">
    <source>
        <dbReference type="ARBA" id="ARBA00022824"/>
    </source>
</evidence>
<dbReference type="PANTHER" id="PTHR40787:SF3">
    <property type="entry name" value="PROTEIN TRANSPORT PROTEIN SEC39"/>
    <property type="match status" value="1"/>
</dbReference>
<keyword evidence="2" id="KW-0813">Transport</keyword>
<feature type="domain" description="Sec39" evidence="6">
    <location>
        <begin position="568"/>
        <end position="833"/>
    </location>
</feature>
<dbReference type="EMBL" id="BTFZ01000011">
    <property type="protein sequence ID" value="GMM36518.1"/>
    <property type="molecule type" value="Genomic_DNA"/>
</dbReference>
<feature type="region of interest" description="Disordered" evidence="5">
    <location>
        <begin position="974"/>
        <end position="993"/>
    </location>
</feature>
<feature type="domain" description="Sec39" evidence="6">
    <location>
        <begin position="35"/>
        <end position="538"/>
    </location>
</feature>
<evidence type="ECO:0000256" key="5">
    <source>
        <dbReference type="SAM" id="MobiDB-lite"/>
    </source>
</evidence>
<dbReference type="RefSeq" id="XP_064853514.1">
    <property type="nucleotide sequence ID" value="XM_064997442.1"/>
</dbReference>
<feature type="compositionally biased region" description="Low complexity" evidence="5">
    <location>
        <begin position="980"/>
        <end position="992"/>
    </location>
</feature>
<keyword evidence="3" id="KW-0256">Endoplasmic reticulum</keyword>
<name>A0AAV5QP09_9ASCO</name>
<dbReference type="GO" id="GO:0015031">
    <property type="term" value="P:protein transport"/>
    <property type="evidence" value="ECO:0007669"/>
    <property type="project" value="UniProtKB-KW"/>
</dbReference>
<comment type="caution">
    <text evidence="7">The sequence shown here is derived from an EMBL/GenBank/DDBJ whole genome shotgun (WGS) entry which is preliminary data.</text>
</comment>